<evidence type="ECO:0000256" key="3">
    <source>
        <dbReference type="ARBA" id="ARBA00023163"/>
    </source>
</evidence>
<dbReference type="OrthoDB" id="4303523at2"/>
<keyword evidence="8" id="KW-1185">Reference proteome</keyword>
<reference evidence="6" key="3">
    <citation type="submission" date="2020-09" db="EMBL/GenBank/DDBJ databases">
        <authorList>
            <person name="Sun Q."/>
            <person name="Ohkuma M."/>
        </authorList>
    </citation>
    <scope>NUCLEOTIDE SEQUENCE</scope>
    <source>
        <strain evidence="6">JCM 4834</strain>
    </source>
</reference>
<organism evidence="7 8">
    <name type="scientific">Streptomyces subrutilus</name>
    <dbReference type="NCBI Taxonomy" id="36818"/>
    <lineage>
        <taxon>Bacteria</taxon>
        <taxon>Bacillati</taxon>
        <taxon>Actinomycetota</taxon>
        <taxon>Actinomycetes</taxon>
        <taxon>Kitasatosporales</taxon>
        <taxon>Streptomycetaceae</taxon>
        <taxon>Streptomyces</taxon>
    </lineage>
</organism>
<dbReference type="InterPro" id="IPR036271">
    <property type="entry name" value="Tet_transcr_reg_TetR-rel_C_sf"/>
</dbReference>
<evidence type="ECO:0000256" key="2">
    <source>
        <dbReference type="ARBA" id="ARBA00023125"/>
    </source>
</evidence>
<dbReference type="AlphaFoldDB" id="A0A5P2US25"/>
<dbReference type="SUPFAM" id="SSF48498">
    <property type="entry name" value="Tetracyclin repressor-like, C-terminal domain"/>
    <property type="match status" value="1"/>
</dbReference>
<dbReference type="InterPro" id="IPR041474">
    <property type="entry name" value="NicS_C"/>
</dbReference>
<feature type="domain" description="HTH tetR-type" evidence="5">
    <location>
        <begin position="15"/>
        <end position="75"/>
    </location>
</feature>
<keyword evidence="2 4" id="KW-0238">DNA-binding</keyword>
<dbReference type="InterPro" id="IPR050109">
    <property type="entry name" value="HTH-type_TetR-like_transc_reg"/>
</dbReference>
<dbReference type="PANTHER" id="PTHR30055:SF234">
    <property type="entry name" value="HTH-TYPE TRANSCRIPTIONAL REGULATOR BETI"/>
    <property type="match status" value="1"/>
</dbReference>
<dbReference type="EMBL" id="CP023701">
    <property type="protein sequence ID" value="QEU82112.1"/>
    <property type="molecule type" value="Genomic_DNA"/>
</dbReference>
<dbReference type="SUPFAM" id="SSF46689">
    <property type="entry name" value="Homeodomain-like"/>
    <property type="match status" value="1"/>
</dbReference>
<sequence length="211" mass="23271">MTYARADGDHKTRRLVPEDEVLRAALTAFSRHGFEGVSLRSLNADLNVSHNMLTKRYGSKDALWTAAVDHACARLTEALDRAEDPAGTPFDRLHGMITTFVEAAAHQPALLRLVNSEAAHDSERVTHLWTRHIEPTITRFAPLYAQLVADGTLKDVPLPTVYFMITAGGTAPWANPALSTRLGHPPDSLRAIRLHAHHVADLILNGLRTLR</sequence>
<gene>
    <name evidence="7" type="ORF">CP968_30995</name>
    <name evidence="6" type="ORF">GCM10010371_56250</name>
</gene>
<dbReference type="Pfam" id="PF17938">
    <property type="entry name" value="TetR_C_29"/>
    <property type="match status" value="1"/>
</dbReference>
<keyword evidence="1" id="KW-0805">Transcription regulation</keyword>
<evidence type="ECO:0000313" key="7">
    <source>
        <dbReference type="EMBL" id="QEU82112.1"/>
    </source>
</evidence>
<dbReference type="GO" id="GO:0000976">
    <property type="term" value="F:transcription cis-regulatory region binding"/>
    <property type="evidence" value="ECO:0007669"/>
    <property type="project" value="TreeGrafter"/>
</dbReference>
<dbReference type="Proteomes" id="UP000326831">
    <property type="component" value="Chromosome"/>
</dbReference>
<dbReference type="KEGG" id="ssub:CP968_30995"/>
<proteinExistence type="predicted"/>
<reference evidence="6" key="1">
    <citation type="journal article" date="2014" name="Int. J. Syst. Evol. Microbiol.">
        <title>Complete genome sequence of Corynebacterium casei LMG S-19264T (=DSM 44701T), isolated from a smear-ripened cheese.</title>
        <authorList>
            <consortium name="US DOE Joint Genome Institute (JGI-PGF)"/>
            <person name="Walter F."/>
            <person name="Albersmeier A."/>
            <person name="Kalinowski J."/>
            <person name="Ruckert C."/>
        </authorList>
    </citation>
    <scope>NUCLEOTIDE SEQUENCE</scope>
    <source>
        <strain evidence="6">JCM 4834</strain>
    </source>
</reference>
<name>A0A5P2US25_9ACTN</name>
<dbReference type="InterPro" id="IPR009057">
    <property type="entry name" value="Homeodomain-like_sf"/>
</dbReference>
<dbReference type="GO" id="GO:0003700">
    <property type="term" value="F:DNA-binding transcription factor activity"/>
    <property type="evidence" value="ECO:0007669"/>
    <property type="project" value="TreeGrafter"/>
</dbReference>
<feature type="DNA-binding region" description="H-T-H motif" evidence="4">
    <location>
        <begin position="38"/>
        <end position="57"/>
    </location>
</feature>
<dbReference type="EMBL" id="BMVX01000027">
    <property type="protein sequence ID" value="GGZ89055.1"/>
    <property type="molecule type" value="Genomic_DNA"/>
</dbReference>
<dbReference type="InterPro" id="IPR001647">
    <property type="entry name" value="HTH_TetR"/>
</dbReference>
<evidence type="ECO:0000256" key="4">
    <source>
        <dbReference type="PROSITE-ProRule" id="PRU00335"/>
    </source>
</evidence>
<protein>
    <submittedName>
        <fullName evidence="7">TetR/AcrR family transcriptional regulator</fullName>
    </submittedName>
</protein>
<evidence type="ECO:0000313" key="8">
    <source>
        <dbReference type="Proteomes" id="UP000326831"/>
    </source>
</evidence>
<dbReference type="Pfam" id="PF00440">
    <property type="entry name" value="TetR_N"/>
    <property type="match status" value="1"/>
</dbReference>
<evidence type="ECO:0000256" key="1">
    <source>
        <dbReference type="ARBA" id="ARBA00023015"/>
    </source>
</evidence>
<reference evidence="7 8" key="2">
    <citation type="submission" date="2017-09" db="EMBL/GenBank/DDBJ databases">
        <authorList>
            <person name="Lee N."/>
            <person name="Cho B.-K."/>
        </authorList>
    </citation>
    <scope>NUCLEOTIDE SEQUENCE [LARGE SCALE GENOMIC DNA]</scope>
    <source>
        <strain evidence="7 8">ATCC 27467</strain>
    </source>
</reference>
<evidence type="ECO:0000259" key="5">
    <source>
        <dbReference type="PROSITE" id="PS50977"/>
    </source>
</evidence>
<dbReference type="RefSeq" id="WP_150521116.1">
    <property type="nucleotide sequence ID" value="NZ_BMVX01000027.1"/>
</dbReference>
<accession>A0A5P2US25</accession>
<dbReference type="Gene3D" id="1.10.357.10">
    <property type="entry name" value="Tetracycline Repressor, domain 2"/>
    <property type="match status" value="1"/>
</dbReference>
<dbReference type="PROSITE" id="PS50977">
    <property type="entry name" value="HTH_TETR_2"/>
    <property type="match status" value="1"/>
</dbReference>
<dbReference type="Proteomes" id="UP000634660">
    <property type="component" value="Unassembled WGS sequence"/>
</dbReference>
<evidence type="ECO:0000313" key="6">
    <source>
        <dbReference type="EMBL" id="GGZ89055.1"/>
    </source>
</evidence>
<keyword evidence="3" id="KW-0804">Transcription</keyword>
<dbReference type="PANTHER" id="PTHR30055">
    <property type="entry name" value="HTH-TYPE TRANSCRIPTIONAL REGULATOR RUTR"/>
    <property type="match status" value="1"/>
</dbReference>